<dbReference type="PANTHER" id="PTHR35335">
    <property type="entry name" value="UPF0716 PROTEIN FXSA"/>
    <property type="match status" value="1"/>
</dbReference>
<feature type="transmembrane region" description="Helical" evidence="2">
    <location>
        <begin position="5"/>
        <end position="23"/>
    </location>
</feature>
<dbReference type="RefSeq" id="WP_267539464.1">
    <property type="nucleotide sequence ID" value="NZ_JAPNKA010000001.1"/>
</dbReference>
<feature type="transmembrane region" description="Helical" evidence="2">
    <location>
        <begin position="76"/>
        <end position="101"/>
    </location>
</feature>
<feature type="region of interest" description="Disordered" evidence="1">
    <location>
        <begin position="132"/>
        <end position="173"/>
    </location>
</feature>
<organism evidence="3 4">
    <name type="scientific">Archangium lansingense</name>
    <dbReference type="NCBI Taxonomy" id="2995310"/>
    <lineage>
        <taxon>Bacteria</taxon>
        <taxon>Pseudomonadati</taxon>
        <taxon>Myxococcota</taxon>
        <taxon>Myxococcia</taxon>
        <taxon>Myxococcales</taxon>
        <taxon>Cystobacterineae</taxon>
        <taxon>Archangiaceae</taxon>
        <taxon>Archangium</taxon>
    </lineage>
</organism>
<keyword evidence="2" id="KW-0472">Membrane</keyword>
<evidence type="ECO:0000313" key="4">
    <source>
        <dbReference type="Proteomes" id="UP001207654"/>
    </source>
</evidence>
<keyword evidence="2" id="KW-0812">Transmembrane</keyword>
<protein>
    <submittedName>
        <fullName evidence="3">FxsA family protein</fullName>
    </submittedName>
</protein>
<gene>
    <name evidence="3" type="ORF">OV287_40960</name>
</gene>
<dbReference type="Pfam" id="PF04186">
    <property type="entry name" value="FxsA"/>
    <property type="match status" value="1"/>
</dbReference>
<dbReference type="EMBL" id="JAPNKA010000001">
    <property type="protein sequence ID" value="MCY1080835.1"/>
    <property type="molecule type" value="Genomic_DNA"/>
</dbReference>
<sequence length="173" mass="18843">MFKYLLLAFTVVPFIELYLLLAIGREVGFWPTVGGVLLTGLVGAWLAKKEGLRVLRRWQESLAQGRMPEEGLVGGVLVLVGGVLLVSPGVLTDVVGLFLLFPPTRKLVAAVVRRRLERRMAAGTLRVTSFQSGPFGGGPFGPTPGNEPFSPHSSRPRMERRPGNETDAEFSED</sequence>
<dbReference type="PANTHER" id="PTHR35335:SF1">
    <property type="entry name" value="UPF0716 PROTEIN FXSA"/>
    <property type="match status" value="1"/>
</dbReference>
<name>A0ABT4AGN2_9BACT</name>
<accession>A0ABT4AGN2</accession>
<dbReference type="Proteomes" id="UP001207654">
    <property type="component" value="Unassembled WGS sequence"/>
</dbReference>
<evidence type="ECO:0000256" key="2">
    <source>
        <dbReference type="SAM" id="Phobius"/>
    </source>
</evidence>
<reference evidence="3 4" key="1">
    <citation type="submission" date="2022-11" db="EMBL/GenBank/DDBJ databases">
        <title>Minimal conservation of predation-associated metabolite biosynthetic gene clusters underscores biosynthetic potential of Myxococcota including descriptions for ten novel species: Archangium lansinium sp. nov., Myxococcus landrumus sp. nov., Nannocystis bai.</title>
        <authorList>
            <person name="Ahearne A."/>
            <person name="Stevens C."/>
            <person name="Phillips K."/>
        </authorList>
    </citation>
    <scope>NUCLEOTIDE SEQUENCE [LARGE SCALE GENOMIC DNA]</scope>
    <source>
        <strain evidence="3 4">MIWBW</strain>
    </source>
</reference>
<evidence type="ECO:0000313" key="3">
    <source>
        <dbReference type="EMBL" id="MCY1080835.1"/>
    </source>
</evidence>
<keyword evidence="2" id="KW-1133">Transmembrane helix</keyword>
<dbReference type="NCBIfam" id="NF008528">
    <property type="entry name" value="PRK11463.1-2"/>
    <property type="match status" value="1"/>
</dbReference>
<feature type="transmembrane region" description="Helical" evidence="2">
    <location>
        <begin position="29"/>
        <end position="47"/>
    </location>
</feature>
<evidence type="ECO:0000256" key="1">
    <source>
        <dbReference type="SAM" id="MobiDB-lite"/>
    </source>
</evidence>
<proteinExistence type="predicted"/>
<comment type="caution">
    <text evidence="3">The sequence shown here is derived from an EMBL/GenBank/DDBJ whole genome shotgun (WGS) entry which is preliminary data.</text>
</comment>
<keyword evidence="4" id="KW-1185">Reference proteome</keyword>
<dbReference type="InterPro" id="IPR007313">
    <property type="entry name" value="FxsA"/>
</dbReference>